<evidence type="ECO:0000313" key="3">
    <source>
        <dbReference type="Proteomes" id="UP000002033"/>
    </source>
</evidence>
<protein>
    <recommendedName>
        <fullName evidence="4">DUF968 domain-containing protein</fullName>
    </recommendedName>
</protein>
<dbReference type="RefSeq" id="WP_013215199.1">
    <property type="nucleotide sequence ID" value="NC_014313.1"/>
</dbReference>
<gene>
    <name evidence="2" type="ordered locus">Hden_1171</name>
</gene>
<dbReference type="STRING" id="582899.Hden_1171"/>
<dbReference type="HOGENOM" id="CLU_1747159_0_0_5"/>
<evidence type="ECO:0000256" key="1">
    <source>
        <dbReference type="SAM" id="MobiDB-lite"/>
    </source>
</evidence>
<name>D8JVU5_HYPDA</name>
<reference evidence="3" key="1">
    <citation type="journal article" date="2011" name="J. Bacteriol.">
        <title>Genome sequences of eight morphologically diverse alphaproteobacteria.</title>
        <authorList>
            <consortium name="US DOE Joint Genome Institute"/>
            <person name="Brown P.J."/>
            <person name="Kysela D.T."/>
            <person name="Buechlein A."/>
            <person name="Hemmerich C."/>
            <person name="Brun Y.V."/>
        </authorList>
    </citation>
    <scope>NUCLEOTIDE SEQUENCE [LARGE SCALE GENOMIC DNA]</scope>
    <source>
        <strain evidence="3">ATCC 51888 / DSM 1869 / NCIB 11706 / TK 0415</strain>
    </source>
</reference>
<proteinExistence type="predicted"/>
<accession>D8JVU5</accession>
<dbReference type="EMBL" id="CP002083">
    <property type="protein sequence ID" value="ADJ22984.1"/>
    <property type="molecule type" value="Genomic_DNA"/>
</dbReference>
<dbReference type="AlphaFoldDB" id="D8JVU5"/>
<dbReference type="OrthoDB" id="149299at2"/>
<evidence type="ECO:0008006" key="4">
    <source>
        <dbReference type="Google" id="ProtNLM"/>
    </source>
</evidence>
<organism evidence="2 3">
    <name type="scientific">Hyphomicrobium denitrificans (strain ATCC 51888 / DSM 1869 / NCIMB 11706 / TK 0415)</name>
    <dbReference type="NCBI Taxonomy" id="582899"/>
    <lineage>
        <taxon>Bacteria</taxon>
        <taxon>Pseudomonadati</taxon>
        <taxon>Pseudomonadota</taxon>
        <taxon>Alphaproteobacteria</taxon>
        <taxon>Hyphomicrobiales</taxon>
        <taxon>Hyphomicrobiaceae</taxon>
        <taxon>Hyphomicrobium</taxon>
    </lineage>
</organism>
<feature type="region of interest" description="Disordered" evidence="1">
    <location>
        <begin position="10"/>
        <end position="42"/>
    </location>
</feature>
<feature type="compositionally biased region" description="Basic residues" evidence="1">
    <location>
        <begin position="23"/>
        <end position="34"/>
    </location>
</feature>
<sequence length="158" mass="17627">MAQQIFRPHVYGNFKPSQVQKEKTKRAAPKKRRESRTGNSDAHKAAICKLPCLIPGCTVVGVEPHHLKHGPAARERSVGRKATDRWLLPLCHNHHINGVEIDGRTARTEPKWFRDQGIAEPIEIAAALWSASPNASAMARIILTHKGLLRQNRGEDQS</sequence>
<evidence type="ECO:0000313" key="2">
    <source>
        <dbReference type="EMBL" id="ADJ22984.1"/>
    </source>
</evidence>
<dbReference type="KEGG" id="hdn:Hden_1171"/>
<keyword evidence="3" id="KW-1185">Reference proteome</keyword>
<dbReference type="Proteomes" id="UP000002033">
    <property type="component" value="Chromosome"/>
</dbReference>